<comment type="caution">
    <text evidence="2">The sequence shown here is derived from an EMBL/GenBank/DDBJ whole genome shotgun (WGS) entry which is preliminary data.</text>
</comment>
<dbReference type="OrthoDB" id="9893684at2"/>
<evidence type="ECO:0000259" key="1">
    <source>
        <dbReference type="Pfam" id="PF01402"/>
    </source>
</evidence>
<organism evidence="2 3">
    <name type="scientific">Parapontixanthobacter aurantiacus</name>
    <dbReference type="NCBI Taxonomy" id="1463599"/>
    <lineage>
        <taxon>Bacteria</taxon>
        <taxon>Pseudomonadati</taxon>
        <taxon>Pseudomonadota</taxon>
        <taxon>Alphaproteobacteria</taxon>
        <taxon>Sphingomonadales</taxon>
        <taxon>Erythrobacteraceae</taxon>
        <taxon>Parapontixanthobacter</taxon>
    </lineage>
</organism>
<evidence type="ECO:0000313" key="2">
    <source>
        <dbReference type="EMBL" id="MXO85242.1"/>
    </source>
</evidence>
<dbReference type="CDD" id="cd21631">
    <property type="entry name" value="RHH_CopG_NikR-like"/>
    <property type="match status" value="1"/>
</dbReference>
<sequence length="184" mass="20384">MRTEMLNFRVTPELVEALTRAAQAEKVSRSELMRRVLTERIGSRGVEVAPFDPIETPKLAARGHIAAQRSMACHAWETVNQNEHDPALRVIGFVEALTFARMAALQGEQRDAEVFVFLLSQFAAFQNEQGRSDIGTRFEAAALNAANILADEGNEAMADMIARSGDTLDPAIFAEARRQREAVR</sequence>
<dbReference type="EMBL" id="WTYW01000001">
    <property type="protein sequence ID" value="MXO85242.1"/>
    <property type="molecule type" value="Genomic_DNA"/>
</dbReference>
<keyword evidence="3" id="KW-1185">Reference proteome</keyword>
<evidence type="ECO:0000313" key="3">
    <source>
        <dbReference type="Proteomes" id="UP000433104"/>
    </source>
</evidence>
<reference evidence="2 3" key="1">
    <citation type="submission" date="2019-12" db="EMBL/GenBank/DDBJ databases">
        <title>Genomic-based taxomic classification of the family Erythrobacteraceae.</title>
        <authorList>
            <person name="Xu L."/>
        </authorList>
    </citation>
    <scope>NUCLEOTIDE SEQUENCE [LARGE SCALE GENOMIC DNA]</scope>
    <source>
        <strain evidence="2 3">MCCC 1A09962</strain>
    </source>
</reference>
<feature type="domain" description="Ribbon-helix-helix protein CopG" evidence="1">
    <location>
        <begin position="6"/>
        <end position="41"/>
    </location>
</feature>
<gene>
    <name evidence="2" type="ORF">GRI38_04290</name>
</gene>
<dbReference type="AlphaFoldDB" id="A0A844ZD95"/>
<accession>A0A844ZD95</accession>
<proteinExistence type="predicted"/>
<dbReference type="Pfam" id="PF01402">
    <property type="entry name" value="RHH_1"/>
    <property type="match status" value="1"/>
</dbReference>
<dbReference type="Proteomes" id="UP000433104">
    <property type="component" value="Unassembled WGS sequence"/>
</dbReference>
<dbReference type="GO" id="GO:0006355">
    <property type="term" value="P:regulation of DNA-templated transcription"/>
    <property type="evidence" value="ECO:0007669"/>
    <property type="project" value="InterPro"/>
</dbReference>
<dbReference type="InterPro" id="IPR002145">
    <property type="entry name" value="CopG"/>
</dbReference>
<protein>
    <submittedName>
        <fullName evidence="2">Ribbon-helix-helix protein, CopG family</fullName>
    </submittedName>
</protein>
<name>A0A844ZD95_9SPHN</name>